<dbReference type="EMBL" id="CAIIXF020000010">
    <property type="protein sequence ID" value="CAH1797658.1"/>
    <property type="molecule type" value="Genomic_DNA"/>
</dbReference>
<name>A0A8S4Q1Q8_OWEFU</name>
<feature type="non-terminal residue" evidence="1">
    <location>
        <position position="102"/>
    </location>
</feature>
<dbReference type="Proteomes" id="UP000749559">
    <property type="component" value="Unassembled WGS sequence"/>
</dbReference>
<accession>A0A8S4Q1Q8</accession>
<comment type="caution">
    <text evidence="1">The sequence shown here is derived from an EMBL/GenBank/DDBJ whole genome shotgun (WGS) entry which is preliminary data.</text>
</comment>
<keyword evidence="2" id="KW-1185">Reference proteome</keyword>
<evidence type="ECO:0000313" key="2">
    <source>
        <dbReference type="Proteomes" id="UP000749559"/>
    </source>
</evidence>
<reference evidence="1" key="1">
    <citation type="submission" date="2022-03" db="EMBL/GenBank/DDBJ databases">
        <authorList>
            <person name="Martin C."/>
        </authorList>
    </citation>
    <scope>NUCLEOTIDE SEQUENCE</scope>
</reference>
<protein>
    <submittedName>
        <fullName evidence="1">Uncharacterized protein</fullName>
    </submittedName>
</protein>
<proteinExistence type="predicted"/>
<evidence type="ECO:0000313" key="1">
    <source>
        <dbReference type="EMBL" id="CAH1797658.1"/>
    </source>
</evidence>
<sequence length="102" mass="11497">FVGQAVKFCCAASGYPSPDSYECFFKSPSFIEEPEHEHEERPFRRDSWWQPGDDAQNCYIKVKIKSSSAAISFLAESGNALEKGTKFGTFKVKPRPNIEVNV</sequence>
<feature type="non-terminal residue" evidence="1">
    <location>
        <position position="1"/>
    </location>
</feature>
<organism evidence="1 2">
    <name type="scientific">Owenia fusiformis</name>
    <name type="common">Polychaete worm</name>
    <dbReference type="NCBI Taxonomy" id="6347"/>
    <lineage>
        <taxon>Eukaryota</taxon>
        <taxon>Metazoa</taxon>
        <taxon>Spiralia</taxon>
        <taxon>Lophotrochozoa</taxon>
        <taxon>Annelida</taxon>
        <taxon>Polychaeta</taxon>
        <taxon>Sedentaria</taxon>
        <taxon>Canalipalpata</taxon>
        <taxon>Sabellida</taxon>
        <taxon>Oweniida</taxon>
        <taxon>Oweniidae</taxon>
        <taxon>Owenia</taxon>
    </lineage>
</organism>
<gene>
    <name evidence="1" type="ORF">OFUS_LOCUS21898</name>
</gene>
<dbReference type="AlphaFoldDB" id="A0A8S4Q1Q8"/>